<dbReference type="Proteomes" id="UP000434850">
    <property type="component" value="Unassembled WGS sequence"/>
</dbReference>
<dbReference type="PROSITE" id="PS50263">
    <property type="entry name" value="CN_HYDROLASE"/>
    <property type="match status" value="1"/>
</dbReference>
<feature type="binding site" evidence="7">
    <location>
        <position position="412"/>
    </location>
    <ligand>
        <name>deamido-NAD(+)</name>
        <dbReference type="ChEBI" id="CHEBI:58437"/>
        <note>ligand shared between two neighboring subunits</note>
    </ligand>
</feature>
<dbReference type="InterPro" id="IPR036526">
    <property type="entry name" value="C-N_Hydrolase_sf"/>
</dbReference>
<dbReference type="AlphaFoldDB" id="A0A6I4I575"/>
<dbReference type="InterPro" id="IPR003010">
    <property type="entry name" value="C-N_Hydrolase"/>
</dbReference>
<proteinExistence type="inferred from homology"/>
<dbReference type="PROSITE" id="PS00920">
    <property type="entry name" value="NITRIL_CHT_1"/>
    <property type="match status" value="1"/>
</dbReference>
<evidence type="ECO:0000256" key="1">
    <source>
        <dbReference type="ARBA" id="ARBA00005188"/>
    </source>
</evidence>
<accession>A0A6I4I575</accession>
<dbReference type="EMBL" id="WQLA01000001">
    <property type="protein sequence ID" value="MVN90345.1"/>
    <property type="molecule type" value="Genomic_DNA"/>
</dbReference>
<dbReference type="OrthoDB" id="9803818at2"/>
<dbReference type="CDD" id="cd07570">
    <property type="entry name" value="GAT_Gln-NAD-synth"/>
    <property type="match status" value="1"/>
</dbReference>
<dbReference type="Gene3D" id="3.40.50.620">
    <property type="entry name" value="HUPs"/>
    <property type="match status" value="1"/>
</dbReference>
<dbReference type="UniPathway" id="UPA00253">
    <property type="reaction ID" value="UER00334"/>
</dbReference>
<comment type="caution">
    <text evidence="7">Lacks conserved residue(s) required for the propagation of feature annotation.</text>
</comment>
<feature type="binding site" evidence="7">
    <location>
        <position position="120"/>
    </location>
    <ligand>
        <name>L-glutamine</name>
        <dbReference type="ChEBI" id="CHEBI:58359"/>
    </ligand>
</feature>
<comment type="caution">
    <text evidence="12">The sequence shown here is derived from an EMBL/GenBank/DDBJ whole genome shotgun (WGS) entry which is preliminary data.</text>
</comment>
<protein>
    <recommendedName>
        <fullName evidence="7 8">Glutamine-dependent NAD(+) synthetase</fullName>
        <ecNumber evidence="7 8">6.3.5.1</ecNumber>
    </recommendedName>
    <alternativeName>
        <fullName evidence="7 8">NAD(+) synthase [glutamine-hydrolyzing]</fullName>
    </alternativeName>
</protein>
<keyword evidence="5 7" id="KW-0067">ATP-binding</keyword>
<dbReference type="GO" id="GO:0009435">
    <property type="term" value="P:NAD+ biosynthetic process"/>
    <property type="evidence" value="ECO:0007669"/>
    <property type="project" value="UniProtKB-UniRule"/>
</dbReference>
<evidence type="ECO:0000256" key="3">
    <source>
        <dbReference type="ARBA" id="ARBA00022598"/>
    </source>
</evidence>
<dbReference type="GO" id="GO:0005524">
    <property type="term" value="F:ATP binding"/>
    <property type="evidence" value="ECO:0007669"/>
    <property type="project" value="UniProtKB-UniRule"/>
</dbReference>
<dbReference type="FunFam" id="3.40.50.620:FF:000106">
    <property type="entry name" value="Glutamine-dependent NAD(+) synthetase"/>
    <property type="match status" value="1"/>
</dbReference>
<comment type="similarity">
    <text evidence="10">Belongs to the NAD synthetase family.</text>
</comment>
<comment type="pathway">
    <text evidence="1 7 8">Cofactor biosynthesis; NAD(+) biosynthesis; NAD(+) from deamido-NAD(+) (L-Gln route): step 1/1.</text>
</comment>
<dbReference type="GO" id="GO:0000257">
    <property type="term" value="F:nitrilase activity"/>
    <property type="evidence" value="ECO:0007669"/>
    <property type="project" value="UniProtKB-ARBA"/>
</dbReference>
<feature type="binding site" evidence="7">
    <location>
        <position position="383"/>
    </location>
    <ligand>
        <name>deamido-NAD(+)</name>
        <dbReference type="ChEBI" id="CHEBI:58437"/>
        <note>ligand shared between two neighboring subunits</note>
    </ligand>
</feature>
<feature type="binding site" evidence="7">
    <location>
        <position position="522"/>
    </location>
    <ligand>
        <name>deamido-NAD(+)</name>
        <dbReference type="ChEBI" id="CHEBI:58437"/>
        <note>ligand shared between two neighboring subunits</note>
    </ligand>
</feature>
<evidence type="ECO:0000256" key="10">
    <source>
        <dbReference type="RuleBase" id="RU003811"/>
    </source>
</evidence>
<dbReference type="NCBIfam" id="NF010588">
    <property type="entry name" value="PRK13981.1"/>
    <property type="match status" value="1"/>
</dbReference>
<feature type="binding site" evidence="7">
    <location>
        <position position="184"/>
    </location>
    <ligand>
        <name>L-glutamine</name>
        <dbReference type="ChEBI" id="CHEBI:58359"/>
    </ligand>
</feature>
<dbReference type="SUPFAM" id="SSF56317">
    <property type="entry name" value="Carbon-nitrogen hydrolase"/>
    <property type="match status" value="1"/>
</dbReference>
<dbReference type="RefSeq" id="WP_157540105.1">
    <property type="nucleotide sequence ID" value="NZ_WQLA01000001.1"/>
</dbReference>
<reference evidence="12 13" key="1">
    <citation type="submission" date="2019-12" db="EMBL/GenBank/DDBJ databases">
        <title>Mucilaginibacter sp. HME9299 genome sequencing and assembly.</title>
        <authorList>
            <person name="Kang H."/>
            <person name="Kim H."/>
            <person name="Joh K."/>
        </authorList>
    </citation>
    <scope>NUCLEOTIDE SEQUENCE [LARGE SCALE GENOMIC DNA]</scope>
    <source>
        <strain evidence="12 13">HME9299</strain>
    </source>
</reference>
<dbReference type="HAMAP" id="MF_02090">
    <property type="entry name" value="NadE_glutamine_dep"/>
    <property type="match status" value="1"/>
</dbReference>
<dbReference type="Pfam" id="PF02540">
    <property type="entry name" value="NAD_synthase"/>
    <property type="match status" value="1"/>
</dbReference>
<dbReference type="Gene3D" id="3.60.110.10">
    <property type="entry name" value="Carbon-nitrogen hydrolase"/>
    <property type="match status" value="1"/>
</dbReference>
<dbReference type="PIRSF" id="PIRSF006630">
    <property type="entry name" value="NADS_GAT"/>
    <property type="match status" value="1"/>
</dbReference>
<evidence type="ECO:0000313" key="13">
    <source>
        <dbReference type="Proteomes" id="UP000434850"/>
    </source>
</evidence>
<dbReference type="Pfam" id="PF00795">
    <property type="entry name" value="CN_hydrolase"/>
    <property type="match status" value="1"/>
</dbReference>
<keyword evidence="13" id="KW-1185">Reference proteome</keyword>
<dbReference type="InterPro" id="IPR014445">
    <property type="entry name" value="Gln-dep_NAD_synthase"/>
</dbReference>
<feature type="active site" description="Proton acceptor" evidence="9">
    <location>
        <position position="41"/>
    </location>
</feature>
<dbReference type="NCBIfam" id="TIGR00552">
    <property type="entry name" value="nadE"/>
    <property type="match status" value="1"/>
</dbReference>
<feature type="active site" description="Nucleophile; for glutaminase activity" evidence="7">
    <location>
        <position position="150"/>
    </location>
</feature>
<dbReference type="CDD" id="cd00553">
    <property type="entry name" value="NAD_synthase"/>
    <property type="match status" value="1"/>
</dbReference>
<dbReference type="SUPFAM" id="SSF52402">
    <property type="entry name" value="Adenine nucleotide alpha hydrolases-like"/>
    <property type="match status" value="1"/>
</dbReference>
<evidence type="ECO:0000313" key="12">
    <source>
        <dbReference type="EMBL" id="MVN90345.1"/>
    </source>
</evidence>
<organism evidence="12 13">
    <name type="scientific">Mucilaginibacter aquatilis</name>
    <dbReference type="NCBI Taxonomy" id="1517760"/>
    <lineage>
        <taxon>Bacteria</taxon>
        <taxon>Pseudomonadati</taxon>
        <taxon>Bacteroidota</taxon>
        <taxon>Sphingobacteriia</taxon>
        <taxon>Sphingobacteriales</taxon>
        <taxon>Sphingobacteriaceae</taxon>
        <taxon>Mucilaginibacter</taxon>
    </lineage>
</organism>
<feature type="active site" description="For glutaminase activity" evidence="7">
    <location>
        <position position="114"/>
    </location>
</feature>
<keyword evidence="4 7" id="KW-0547">Nucleotide-binding</keyword>
<dbReference type="PANTHER" id="PTHR23090:SF9">
    <property type="entry name" value="GLUTAMINE-DEPENDENT NAD(+) SYNTHETASE"/>
    <property type="match status" value="1"/>
</dbReference>
<gene>
    <name evidence="7" type="primary">nadE</name>
    <name evidence="12" type="ORF">GO816_04325</name>
</gene>
<evidence type="ECO:0000256" key="5">
    <source>
        <dbReference type="ARBA" id="ARBA00022840"/>
    </source>
</evidence>
<evidence type="ECO:0000256" key="2">
    <source>
        <dbReference type="ARBA" id="ARBA00007145"/>
    </source>
</evidence>
<keyword evidence="3 7" id="KW-0436">Ligase</keyword>
<dbReference type="InterPro" id="IPR014729">
    <property type="entry name" value="Rossmann-like_a/b/a_fold"/>
</dbReference>
<feature type="active site" description="Proton acceptor; for glutaminase activity" evidence="7">
    <location>
        <position position="41"/>
    </location>
</feature>
<evidence type="ECO:0000256" key="8">
    <source>
        <dbReference type="PIRNR" id="PIRNR006630"/>
    </source>
</evidence>
<dbReference type="InterPro" id="IPR000132">
    <property type="entry name" value="Nitrilase/CN_hydratase_CS"/>
</dbReference>
<dbReference type="InterPro" id="IPR022310">
    <property type="entry name" value="NAD/GMP_synthase"/>
</dbReference>
<dbReference type="GO" id="GO:0005737">
    <property type="term" value="C:cytoplasm"/>
    <property type="evidence" value="ECO:0007669"/>
    <property type="project" value="InterPro"/>
</dbReference>
<dbReference type="EC" id="6.3.5.1" evidence="7 8"/>
<evidence type="ECO:0000256" key="7">
    <source>
        <dbReference type="HAMAP-Rule" id="MF_02090"/>
    </source>
</evidence>
<dbReference type="GO" id="GO:0003952">
    <property type="term" value="F:NAD+ synthase (glutamine-hydrolyzing) activity"/>
    <property type="evidence" value="ECO:0007669"/>
    <property type="project" value="UniProtKB-UniRule"/>
</dbReference>
<feature type="binding site" evidence="7">
    <location>
        <position position="407"/>
    </location>
    <ligand>
        <name>ATP</name>
        <dbReference type="ChEBI" id="CHEBI:30616"/>
    </ligand>
</feature>
<name>A0A6I4I575_9SPHI</name>
<dbReference type="InterPro" id="IPR003694">
    <property type="entry name" value="NAD_synthase"/>
</dbReference>
<comment type="catalytic activity">
    <reaction evidence="7 8">
        <text>deamido-NAD(+) + L-glutamine + ATP + H2O = L-glutamate + AMP + diphosphate + NAD(+) + H(+)</text>
        <dbReference type="Rhea" id="RHEA:24384"/>
        <dbReference type="ChEBI" id="CHEBI:15377"/>
        <dbReference type="ChEBI" id="CHEBI:15378"/>
        <dbReference type="ChEBI" id="CHEBI:29985"/>
        <dbReference type="ChEBI" id="CHEBI:30616"/>
        <dbReference type="ChEBI" id="CHEBI:33019"/>
        <dbReference type="ChEBI" id="CHEBI:57540"/>
        <dbReference type="ChEBI" id="CHEBI:58359"/>
        <dbReference type="ChEBI" id="CHEBI:58437"/>
        <dbReference type="ChEBI" id="CHEBI:456215"/>
        <dbReference type="EC" id="6.3.5.1"/>
    </reaction>
</comment>
<comment type="function">
    <text evidence="7">Catalyzes the ATP-dependent amidation of deamido-NAD to form NAD. Uses L-glutamine as a nitrogen source.</text>
</comment>
<feature type="binding site" evidence="7">
    <location>
        <begin position="300"/>
        <end position="307"/>
    </location>
    <ligand>
        <name>ATP</name>
        <dbReference type="ChEBI" id="CHEBI:30616"/>
    </ligand>
</feature>
<keyword evidence="6 7" id="KW-0520">NAD</keyword>
<feature type="domain" description="CN hydrolase" evidence="11">
    <location>
        <begin position="1"/>
        <end position="260"/>
    </location>
</feature>
<dbReference type="GO" id="GO:0008795">
    <property type="term" value="F:NAD+ synthase activity"/>
    <property type="evidence" value="ECO:0007669"/>
    <property type="project" value="UniProtKB-UniRule"/>
</dbReference>
<dbReference type="GO" id="GO:0004359">
    <property type="term" value="F:glutaminase activity"/>
    <property type="evidence" value="ECO:0007669"/>
    <property type="project" value="InterPro"/>
</dbReference>
<sequence length="551" mass="61183">MKIALAQLNYHIGNFEANTNKILSALDSARNAGADVVVFAELCIGGYPARDFLEFKEFIDLCEQSAQQIAAACTDIACIIGIPTPNKRKNKGGKDLHNSAYFIYDGKVQQIVNKALLPNYDVFDEYRYFEPETEFACVDYKGKRIALTICEDLWNTIENPLYVTRPMDVLIEQKPDVMINIAASPFAYNHDEERIAILGDNAKRYGLPLLYVNQVGAQTEIIFDGGSLVFDKNGSLVDEMPYFEEAITYYTLNDDATVTPQQPATVMDERQSDIEQIHQGLLLGIRDYFYKSGFKQAILGLSGGIDSAVVCALAAEALGAENVMAVLLPSKYSTGHSIQDAEDLVKNLGCKSELVEIKSITDAFETALHPQFEGLPFNIAEENLQARSRAVVLMAMCNKFGYILLNTSNKSESAVGYGTLYGDMCGGISVLGDVYKTQVYQLANYINRNTEIIPQNSIVKPPSAELRPDQKDSDSLPEYDMLDTILMQYVENRLSSGEIIALGYDEAVVRRVIKLVNTAEHKRYQTPPILRVSPKAFGMGRRMPIVGKYLS</sequence>
<comment type="similarity">
    <text evidence="2 7 8">In the C-terminal section; belongs to the NAD synthetase family.</text>
</comment>
<dbReference type="PANTHER" id="PTHR23090">
    <property type="entry name" value="NH 3 /GLUTAMINE-DEPENDENT NAD + SYNTHETASE"/>
    <property type="match status" value="1"/>
</dbReference>
<evidence type="ECO:0000256" key="4">
    <source>
        <dbReference type="ARBA" id="ARBA00022741"/>
    </source>
</evidence>
<evidence type="ECO:0000256" key="9">
    <source>
        <dbReference type="PROSITE-ProRule" id="PRU10139"/>
    </source>
</evidence>
<evidence type="ECO:0000259" key="11">
    <source>
        <dbReference type="PROSITE" id="PS50263"/>
    </source>
</evidence>
<evidence type="ECO:0000256" key="6">
    <source>
        <dbReference type="ARBA" id="ARBA00023027"/>
    </source>
</evidence>